<dbReference type="AlphaFoldDB" id="A0A850HP21"/>
<evidence type="ECO:0000256" key="1">
    <source>
        <dbReference type="SAM" id="Coils"/>
    </source>
</evidence>
<dbReference type="RefSeq" id="WP_101695315.1">
    <property type="nucleotide sequence ID" value="NZ_JAAITX010000003.1"/>
</dbReference>
<comment type="caution">
    <text evidence="5">The sequence shown here is derived from an EMBL/GenBank/DDBJ whole genome shotgun (WGS) entry which is preliminary data.</text>
</comment>
<keyword evidence="6" id="KW-1185">Reference proteome</keyword>
<dbReference type="Proteomes" id="UP000701680">
    <property type="component" value="Unassembled WGS sequence"/>
</dbReference>
<dbReference type="Pfam" id="PF12773">
    <property type="entry name" value="DZR"/>
    <property type="match status" value="1"/>
</dbReference>
<accession>A0A850HP21</accession>
<gene>
    <name evidence="5" type="ORF">G5A66_05975</name>
    <name evidence="4" type="ORF">G5A75_05995</name>
</gene>
<protein>
    <submittedName>
        <fullName evidence="5">Zinc-ribbon domain-containing protein</fullName>
    </submittedName>
</protein>
<feature type="domain" description="Putative zinc-ribbon" evidence="3">
    <location>
        <begin position="236"/>
        <end position="259"/>
    </location>
</feature>
<evidence type="ECO:0000313" key="6">
    <source>
        <dbReference type="Proteomes" id="UP000528555"/>
    </source>
</evidence>
<dbReference type="InterPro" id="IPR059113">
    <property type="entry name" value="Znf_ribbon"/>
</dbReference>
<dbReference type="Proteomes" id="UP000528555">
    <property type="component" value="Unassembled WGS sequence"/>
</dbReference>
<reference evidence="6 7" key="1">
    <citation type="journal article" date="2020" name="Cell Host Microbe">
        <title>Functional and Genomic Variation between Human-Derived Isolates of Lachnospiraceae Reveals Inter- and Intra-Species Diversity.</title>
        <authorList>
            <person name="Sorbara M.T."/>
            <person name="Littmann E.R."/>
            <person name="Fontana E."/>
            <person name="Moody T.U."/>
            <person name="Kohout C.E."/>
            <person name="Gjonbalaj M."/>
            <person name="Eaton V."/>
            <person name="Seok R."/>
            <person name="Leiner I.M."/>
            <person name="Pamer E.G."/>
        </authorList>
    </citation>
    <scope>NUCLEOTIDE SEQUENCE [LARGE SCALE GENOMIC DNA]</scope>
    <source>
        <strain evidence="5 6">MSK.17.11</strain>
        <strain evidence="4 7">MSK.17.38</strain>
    </source>
</reference>
<feature type="coiled-coil region" evidence="1">
    <location>
        <begin position="28"/>
        <end position="78"/>
    </location>
</feature>
<organism evidence="5 6">
    <name type="scientific">Dorea phocaeensis</name>
    <dbReference type="NCBI Taxonomy" id="2040291"/>
    <lineage>
        <taxon>Bacteria</taxon>
        <taxon>Bacillati</taxon>
        <taxon>Bacillota</taxon>
        <taxon>Clostridia</taxon>
        <taxon>Lachnospirales</taxon>
        <taxon>Lachnospiraceae</taxon>
        <taxon>Dorea</taxon>
    </lineage>
</organism>
<dbReference type="Pfam" id="PF13248">
    <property type="entry name" value="Zn_ribbon_3"/>
    <property type="match status" value="1"/>
</dbReference>
<dbReference type="OrthoDB" id="9788304at2"/>
<reference evidence="5" key="2">
    <citation type="submission" date="2020-02" db="EMBL/GenBank/DDBJ databases">
        <authorList>
            <person name="Littmann E."/>
            <person name="Sorbara M."/>
        </authorList>
    </citation>
    <scope>NUCLEOTIDE SEQUENCE</scope>
    <source>
        <strain evidence="5">MSK.17.11</strain>
        <strain evidence="4">MSK.17.38</strain>
    </source>
</reference>
<evidence type="ECO:0000313" key="5">
    <source>
        <dbReference type="EMBL" id="NVH58203.1"/>
    </source>
</evidence>
<proteinExistence type="predicted"/>
<dbReference type="EMBL" id="JAAITX010000003">
    <property type="protein sequence ID" value="NVH58203.1"/>
    <property type="molecule type" value="Genomic_DNA"/>
</dbReference>
<keyword evidence="1" id="KW-0175">Coiled coil</keyword>
<evidence type="ECO:0000259" key="3">
    <source>
        <dbReference type="Pfam" id="PF13248"/>
    </source>
</evidence>
<name>A0A850HP21_9FIRM</name>
<evidence type="ECO:0000259" key="2">
    <source>
        <dbReference type="Pfam" id="PF12773"/>
    </source>
</evidence>
<dbReference type="InterPro" id="IPR025874">
    <property type="entry name" value="DZR"/>
</dbReference>
<feature type="domain" description="DZANK-type" evidence="2">
    <location>
        <begin position="95"/>
        <end position="147"/>
    </location>
</feature>
<evidence type="ECO:0000313" key="4">
    <source>
        <dbReference type="EMBL" id="NSK14429.1"/>
    </source>
</evidence>
<evidence type="ECO:0000313" key="7">
    <source>
        <dbReference type="Proteomes" id="UP000701680"/>
    </source>
</evidence>
<sequence length="260" mass="27853">MALFDKMKDSISVASQGVSQKAKTATESMKLSNQIKANERMIEKLTHQVGVQCVKNHVNETNTEYAELFSEILRLREENASIQMTLQTLAVGNVCPQCGFSNNQNAKFCISCGNPLNAVQQAAPAGKKCAACGAWCTDDAMFCTECGQRFGVAEPEAPVVRAAQTEPEAPTQPVWTPPVEEMKAPVEEAVSYESVQVEAPANTPAAAQEEATVNVAEEKQEEMPVNDGAQTLAAGKRCPSCGAVVEEDSLFCTECGTRLG</sequence>
<dbReference type="EMBL" id="JAAIUO010000003">
    <property type="protein sequence ID" value="NSK14429.1"/>
    <property type="molecule type" value="Genomic_DNA"/>
</dbReference>